<evidence type="ECO:0000313" key="3">
    <source>
        <dbReference type="EMBL" id="PQQ68087.1"/>
    </source>
</evidence>
<reference evidence="2 4" key="1">
    <citation type="submission" date="2017-12" db="EMBL/GenBank/DDBJ databases">
        <title>Complete genome sequence of Herbivorax saccincola GGR1, a novel Cellulosome-producing hydrolytic bacterium in a thermophilic biogas plant, established by Illumina and Nanopore MinION sequencing.</title>
        <authorList>
            <person name="Pechtl A."/>
            <person name="Ruckert C."/>
            <person name="Koeck D.E."/>
            <person name="Maus I."/>
            <person name="Winkler A."/>
            <person name="Kalinowski J."/>
            <person name="Puhler A."/>
            <person name="Schwarz W.W."/>
            <person name="Zverlov V.V."/>
            <person name="Schluter A."/>
            <person name="Liebl W."/>
        </authorList>
    </citation>
    <scope>NUCLEOTIDE SEQUENCE [LARGE SCALE GENOMIC DNA]</scope>
    <source>
        <strain evidence="2">GGR1</strain>
        <strain evidence="4">SR1</strain>
    </source>
</reference>
<dbReference type="KEGG" id="hsc:HVS_11590"/>
<accession>A0A2K9E491</accession>
<evidence type="ECO:0000313" key="5">
    <source>
        <dbReference type="Proteomes" id="UP000239720"/>
    </source>
</evidence>
<sequence length="60" mass="6919">MKSVYFITIQKKHIVRSIVFLVLTILFILLMGTFISIKKAPTFLPISNTEVIAHLPLKYK</sequence>
<proteinExistence type="predicted"/>
<dbReference type="EMBL" id="NEMB01000003">
    <property type="protein sequence ID" value="PQQ68087.1"/>
    <property type="molecule type" value="Genomic_DNA"/>
</dbReference>
<dbReference type="EMBL" id="CP025197">
    <property type="protein sequence ID" value="AUG58209.1"/>
    <property type="molecule type" value="Genomic_DNA"/>
</dbReference>
<evidence type="ECO:0000256" key="1">
    <source>
        <dbReference type="SAM" id="Phobius"/>
    </source>
</evidence>
<reference evidence="3 5" key="2">
    <citation type="journal article" date="2018" name="Syst. Appl. Microbiol.">
        <title>Characterization and high-quality draft genome sequence of Herbivorax saccincola A7, an anaerobic, alkaliphilic, thermophilic, cellulolytic, and xylanolytic bacterium.</title>
        <authorList>
            <person name="Aikawa S."/>
            <person name="Baramee S."/>
            <person name="Sermsathanaswadi J."/>
            <person name="Thianheng P."/>
            <person name="Tachaapaikoon C."/>
            <person name="Shikata A."/>
            <person name="Waeonukul R."/>
            <person name="Pason P."/>
            <person name="Ratanakhanokchai K."/>
            <person name="Kosugi A."/>
        </authorList>
    </citation>
    <scope>NUCLEOTIDE SEQUENCE [LARGE SCALE GENOMIC DNA]</scope>
    <source>
        <strain evidence="3 5">A7</strain>
    </source>
</reference>
<evidence type="ECO:0000313" key="2">
    <source>
        <dbReference type="EMBL" id="AUG58209.1"/>
    </source>
</evidence>
<dbReference type="AlphaFoldDB" id="A0A2K9E491"/>
<feature type="transmembrane region" description="Helical" evidence="1">
    <location>
        <begin position="18"/>
        <end position="37"/>
    </location>
</feature>
<dbReference type="Proteomes" id="UP000239720">
    <property type="component" value="Unassembled WGS sequence"/>
</dbReference>
<gene>
    <name evidence="3" type="ORF">B9R14_15795</name>
    <name evidence="2" type="ORF">HVS_11590</name>
</gene>
<evidence type="ECO:0000313" key="4">
    <source>
        <dbReference type="Proteomes" id="UP000233534"/>
    </source>
</evidence>
<name>A0A2K9E491_9FIRM</name>
<keyword evidence="1" id="KW-1133">Transmembrane helix</keyword>
<keyword evidence="4" id="KW-1185">Reference proteome</keyword>
<keyword evidence="1" id="KW-0472">Membrane</keyword>
<protein>
    <submittedName>
        <fullName evidence="2">Uncharacterized protein</fullName>
    </submittedName>
</protein>
<organism evidence="2 4">
    <name type="scientific">Acetivibrio saccincola</name>
    <dbReference type="NCBI Taxonomy" id="1677857"/>
    <lineage>
        <taxon>Bacteria</taxon>
        <taxon>Bacillati</taxon>
        <taxon>Bacillota</taxon>
        <taxon>Clostridia</taxon>
        <taxon>Eubacteriales</taxon>
        <taxon>Oscillospiraceae</taxon>
        <taxon>Acetivibrio</taxon>
    </lineage>
</organism>
<dbReference type="Proteomes" id="UP000233534">
    <property type="component" value="Chromosome"/>
</dbReference>
<keyword evidence="1" id="KW-0812">Transmembrane</keyword>